<accession>A0A5P9QGE7</accession>
<dbReference type="KEGG" id="lxl:KDY119_03626"/>
<dbReference type="PANTHER" id="PTHR36529:SF1">
    <property type="entry name" value="GLYCOSYLTRANSFERASE"/>
    <property type="match status" value="1"/>
</dbReference>
<dbReference type="AlphaFoldDB" id="A0A5P9QGE7"/>
<dbReference type="Proteomes" id="UP000326702">
    <property type="component" value="Chromosome"/>
</dbReference>
<gene>
    <name evidence="2" type="ORF">KDY119_03626</name>
</gene>
<name>A0A5P9QGE7_9MICO</name>
<evidence type="ECO:0000313" key="2">
    <source>
        <dbReference type="EMBL" id="QFV00091.1"/>
    </source>
</evidence>
<dbReference type="Pfam" id="PF09837">
    <property type="entry name" value="DUF2064"/>
    <property type="match status" value="1"/>
</dbReference>
<dbReference type="RefSeq" id="WP_153022618.1">
    <property type="nucleotide sequence ID" value="NZ_BAABIH010000009.1"/>
</dbReference>
<dbReference type="SUPFAM" id="SSF53448">
    <property type="entry name" value="Nucleotide-diphospho-sugar transferases"/>
    <property type="match status" value="1"/>
</dbReference>
<keyword evidence="3" id="KW-1185">Reference proteome</keyword>
<evidence type="ECO:0008006" key="4">
    <source>
        <dbReference type="Google" id="ProtNLM"/>
    </source>
</evidence>
<dbReference type="InterPro" id="IPR018641">
    <property type="entry name" value="Trfase_1_rSAM/seldom-assoc"/>
</dbReference>
<protein>
    <recommendedName>
        <fullName evidence="4">2-phospho-L-lactate guanylyltransferase</fullName>
    </recommendedName>
</protein>
<dbReference type="Gene3D" id="3.90.550.10">
    <property type="entry name" value="Spore Coat Polysaccharide Biosynthesis Protein SpsA, Chain A"/>
    <property type="match status" value="1"/>
</dbReference>
<feature type="compositionally biased region" description="Basic and acidic residues" evidence="1">
    <location>
        <begin position="171"/>
        <end position="180"/>
    </location>
</feature>
<organism evidence="2 3">
    <name type="scientific">Luteimicrobium xylanilyticum</name>
    <dbReference type="NCBI Taxonomy" id="1133546"/>
    <lineage>
        <taxon>Bacteria</taxon>
        <taxon>Bacillati</taxon>
        <taxon>Actinomycetota</taxon>
        <taxon>Actinomycetes</taxon>
        <taxon>Micrococcales</taxon>
        <taxon>Luteimicrobium</taxon>
    </lineage>
</organism>
<dbReference type="EMBL" id="CP045529">
    <property type="protein sequence ID" value="QFV00091.1"/>
    <property type="molecule type" value="Genomic_DNA"/>
</dbReference>
<dbReference type="OrthoDB" id="9798250at2"/>
<reference evidence="2 3" key="1">
    <citation type="submission" date="2019-10" db="EMBL/GenBank/DDBJ databases">
        <title>Genome sequence of Luteimicrobium xylanilyticum HY-24.</title>
        <authorList>
            <person name="Kim D.Y."/>
            <person name="Park H.-Y."/>
        </authorList>
    </citation>
    <scope>NUCLEOTIDE SEQUENCE [LARGE SCALE GENOMIC DNA]</scope>
    <source>
        <strain evidence="2 3">HY-24</strain>
    </source>
</reference>
<evidence type="ECO:0000256" key="1">
    <source>
        <dbReference type="SAM" id="MobiDB-lite"/>
    </source>
</evidence>
<feature type="region of interest" description="Disordered" evidence="1">
    <location>
        <begin position="160"/>
        <end position="180"/>
    </location>
</feature>
<evidence type="ECO:0000313" key="3">
    <source>
        <dbReference type="Proteomes" id="UP000326702"/>
    </source>
</evidence>
<sequence length="235" mass="23987">MTALVVVAKECLPGLVKTRLCPPLAAVEAASVAAACLADTLAVLAEVPAGRRILYLGRSDGGRPGGAPRPALPGEAAGWEVLRQPGGPLDVRLGGLLDRLDEPFLLVGMDTPQVTAAHLAPALEALATPAGGDRDAWLGPAADGGYWALGLGGEAPRAGRRGDLVRGVPMSRDDTGERQRERLERAGLRVRLLDELVDVDTVDDLRAVAGLAPGSRVARVAAGLGSLGPVSGVAS</sequence>
<proteinExistence type="predicted"/>
<dbReference type="PANTHER" id="PTHR36529">
    <property type="entry name" value="SLL1095 PROTEIN"/>
    <property type="match status" value="1"/>
</dbReference>
<dbReference type="InterPro" id="IPR029044">
    <property type="entry name" value="Nucleotide-diphossugar_trans"/>
</dbReference>